<dbReference type="STRING" id="1121421.SAMN02745123_01432"/>
<organism evidence="1 2">
    <name type="scientific">Desulforamulus aeronauticus DSM 10349</name>
    <dbReference type="NCBI Taxonomy" id="1121421"/>
    <lineage>
        <taxon>Bacteria</taxon>
        <taxon>Bacillati</taxon>
        <taxon>Bacillota</taxon>
        <taxon>Clostridia</taxon>
        <taxon>Eubacteriales</taxon>
        <taxon>Peptococcaceae</taxon>
        <taxon>Desulforamulus</taxon>
    </lineage>
</organism>
<dbReference type="InterPro" id="IPR005186">
    <property type="entry name" value="FlaG"/>
</dbReference>
<dbReference type="EMBL" id="FRAR01000010">
    <property type="protein sequence ID" value="SHK30394.1"/>
    <property type="molecule type" value="Genomic_DNA"/>
</dbReference>
<dbReference type="Proteomes" id="UP000183997">
    <property type="component" value="Unassembled WGS sequence"/>
</dbReference>
<keyword evidence="2" id="KW-1185">Reference proteome</keyword>
<dbReference type="PANTHER" id="PTHR37166">
    <property type="entry name" value="PROTEIN FLAG"/>
    <property type="match status" value="1"/>
</dbReference>
<dbReference type="RefSeq" id="WP_072912408.1">
    <property type="nucleotide sequence ID" value="NZ_FRAR01000010.1"/>
</dbReference>
<reference evidence="2" key="1">
    <citation type="submission" date="2016-11" db="EMBL/GenBank/DDBJ databases">
        <authorList>
            <person name="Varghese N."/>
            <person name="Submissions S."/>
        </authorList>
    </citation>
    <scope>NUCLEOTIDE SEQUENCE [LARGE SCALE GENOMIC DNA]</scope>
    <source>
        <strain evidence="2">DSM 10349</strain>
    </source>
</reference>
<gene>
    <name evidence="1" type="ORF">SAMN02745123_01432</name>
</gene>
<evidence type="ECO:0000313" key="2">
    <source>
        <dbReference type="Proteomes" id="UP000183997"/>
    </source>
</evidence>
<dbReference type="SUPFAM" id="SSF160214">
    <property type="entry name" value="FlaG-like"/>
    <property type="match status" value="1"/>
</dbReference>
<keyword evidence="1" id="KW-0966">Cell projection</keyword>
<sequence>MVEGVSSIGPTQDYFQRIITKEAVVQGTTPGEELPNFSPDFQEVSGEFGKEQIQQAVGKMNKTMETYNTELRFKFHEESGEYIVKIINPKDNSVVKEIPPERVLNMVAYFKKMIGLVVDKFA</sequence>
<dbReference type="Gene3D" id="3.30.160.170">
    <property type="entry name" value="FlaG-like"/>
    <property type="match status" value="1"/>
</dbReference>
<proteinExistence type="predicted"/>
<dbReference type="Pfam" id="PF03646">
    <property type="entry name" value="FlaG"/>
    <property type="match status" value="1"/>
</dbReference>
<name>A0A1M6RD55_9FIRM</name>
<dbReference type="OrthoDB" id="9799867at2"/>
<keyword evidence="1" id="KW-0282">Flagellum</keyword>
<accession>A0A1M6RD55</accession>
<dbReference type="PANTHER" id="PTHR37166:SF1">
    <property type="entry name" value="PROTEIN FLAG"/>
    <property type="match status" value="1"/>
</dbReference>
<dbReference type="AlphaFoldDB" id="A0A1M6RD55"/>
<evidence type="ECO:0000313" key="1">
    <source>
        <dbReference type="EMBL" id="SHK30394.1"/>
    </source>
</evidence>
<dbReference type="InterPro" id="IPR035924">
    <property type="entry name" value="FlaG-like_sf"/>
</dbReference>
<protein>
    <submittedName>
        <fullName evidence="1">Flagellar protein FlaG</fullName>
    </submittedName>
</protein>
<keyword evidence="1" id="KW-0969">Cilium</keyword>